<gene>
    <name evidence="1" type="ORF">Tdes44962_MAKER09629</name>
</gene>
<reference evidence="1 2" key="1">
    <citation type="journal article" date="2018" name="IMA Fungus">
        <title>IMA Genome-F 10: Nine draft genome sequences of Claviceps purpurea s.lat., including C. arundinis, C. humidiphila, and C. cf. spartinae, pseudomolecules for the pitch canker pathogen Fusarium circinatum, draft genome of Davidsoniella eucalypti, Grosmannia galeiformis, Quambalaria eucalypti, and Teratosphaeria destructans.</title>
        <authorList>
            <person name="Wingfield B.D."/>
            <person name="Liu M."/>
            <person name="Nguyen H.D."/>
            <person name="Lane F.A."/>
            <person name="Morgan S.W."/>
            <person name="De Vos L."/>
            <person name="Wilken P.M."/>
            <person name="Duong T.A."/>
            <person name="Aylward J."/>
            <person name="Coetzee M.P."/>
            <person name="Dadej K."/>
            <person name="De Beer Z.W."/>
            <person name="Findlay W."/>
            <person name="Havenga M."/>
            <person name="Kolarik M."/>
            <person name="Menzies J.G."/>
            <person name="Naidoo K."/>
            <person name="Pochopski O."/>
            <person name="Shoukouhi P."/>
            <person name="Santana Q.C."/>
            <person name="Seifert K.A."/>
            <person name="Soal N."/>
            <person name="Steenkamp E.T."/>
            <person name="Tatham C.T."/>
            <person name="van der Nest M.A."/>
            <person name="Wingfield M.J."/>
        </authorList>
    </citation>
    <scope>NUCLEOTIDE SEQUENCE [LARGE SCALE GENOMIC DNA]</scope>
    <source>
        <strain evidence="1">CMW44962</strain>
    </source>
</reference>
<dbReference type="Proteomes" id="UP001138500">
    <property type="component" value="Unassembled WGS sequence"/>
</dbReference>
<evidence type="ECO:0000313" key="1">
    <source>
        <dbReference type="EMBL" id="KAH9827766.1"/>
    </source>
</evidence>
<keyword evidence="2" id="KW-1185">Reference proteome</keyword>
<sequence>MNRRLEVLHGLPPLLARWVDGRWEFAVDWSQDPMFDLEVDTVCGREYRRVSIECARDGCDDRMIELCLWSLLKAEQENWRWLGGAAPGALVNGAAPGVPGQVPAQQAPACRLLGS</sequence>
<comment type="caution">
    <text evidence="1">The sequence shown here is derived from an EMBL/GenBank/DDBJ whole genome shotgun (WGS) entry which is preliminary data.</text>
</comment>
<reference evidence="1 2" key="2">
    <citation type="journal article" date="2021" name="Curr. Genet.">
        <title>Genetic response to nitrogen starvation in the aggressive Eucalyptus foliar pathogen Teratosphaeria destructans.</title>
        <authorList>
            <person name="Havenga M."/>
            <person name="Wingfield B.D."/>
            <person name="Wingfield M.J."/>
            <person name="Dreyer L.L."/>
            <person name="Roets F."/>
            <person name="Aylward J."/>
        </authorList>
    </citation>
    <scope>NUCLEOTIDE SEQUENCE [LARGE SCALE GENOMIC DNA]</scope>
    <source>
        <strain evidence="1">CMW44962</strain>
    </source>
</reference>
<name>A0A9W7W2J5_9PEZI</name>
<dbReference type="EMBL" id="RIBY02001860">
    <property type="protein sequence ID" value="KAH9827766.1"/>
    <property type="molecule type" value="Genomic_DNA"/>
</dbReference>
<protein>
    <submittedName>
        <fullName evidence="1">Uncharacterized protein</fullName>
    </submittedName>
</protein>
<organism evidence="1 2">
    <name type="scientific">Teratosphaeria destructans</name>
    <dbReference type="NCBI Taxonomy" id="418781"/>
    <lineage>
        <taxon>Eukaryota</taxon>
        <taxon>Fungi</taxon>
        <taxon>Dikarya</taxon>
        <taxon>Ascomycota</taxon>
        <taxon>Pezizomycotina</taxon>
        <taxon>Dothideomycetes</taxon>
        <taxon>Dothideomycetidae</taxon>
        <taxon>Mycosphaerellales</taxon>
        <taxon>Teratosphaeriaceae</taxon>
        <taxon>Teratosphaeria</taxon>
    </lineage>
</organism>
<evidence type="ECO:0000313" key="2">
    <source>
        <dbReference type="Proteomes" id="UP001138500"/>
    </source>
</evidence>
<dbReference type="AlphaFoldDB" id="A0A9W7W2J5"/>
<accession>A0A9W7W2J5</accession>
<proteinExistence type="predicted"/>